<evidence type="ECO:0000256" key="1">
    <source>
        <dbReference type="SAM" id="MobiDB-lite"/>
    </source>
</evidence>
<gene>
    <name evidence="3" type="ORF">KR093_005001</name>
</gene>
<proteinExistence type="predicted"/>
<feature type="region of interest" description="Disordered" evidence="1">
    <location>
        <begin position="1"/>
        <end position="20"/>
    </location>
</feature>
<dbReference type="EMBL" id="JAJJHW010000824">
    <property type="protein sequence ID" value="KAH8381451.1"/>
    <property type="molecule type" value="Genomic_DNA"/>
</dbReference>
<protein>
    <recommendedName>
        <fullName evidence="2">Little elongation complex subunit 2 C-terminal domain-containing protein</fullName>
    </recommendedName>
</protein>
<feature type="non-terminal residue" evidence="3">
    <location>
        <position position="1"/>
    </location>
</feature>
<dbReference type="Proteomes" id="UP001200034">
    <property type="component" value="Unassembled WGS sequence"/>
</dbReference>
<feature type="compositionally biased region" description="Basic and acidic residues" evidence="1">
    <location>
        <begin position="650"/>
        <end position="670"/>
    </location>
</feature>
<organism evidence="3 4">
    <name type="scientific">Drosophila rubida</name>
    <dbReference type="NCBI Taxonomy" id="30044"/>
    <lineage>
        <taxon>Eukaryota</taxon>
        <taxon>Metazoa</taxon>
        <taxon>Ecdysozoa</taxon>
        <taxon>Arthropoda</taxon>
        <taxon>Hexapoda</taxon>
        <taxon>Insecta</taxon>
        <taxon>Pterygota</taxon>
        <taxon>Neoptera</taxon>
        <taxon>Endopterygota</taxon>
        <taxon>Diptera</taxon>
        <taxon>Brachycera</taxon>
        <taxon>Muscomorpha</taxon>
        <taxon>Ephydroidea</taxon>
        <taxon>Drosophilidae</taxon>
        <taxon>Drosophila</taxon>
    </lineage>
</organism>
<dbReference type="AlphaFoldDB" id="A0AAD4K9U4"/>
<comment type="caution">
    <text evidence="3">The sequence shown here is derived from an EMBL/GenBank/DDBJ whole genome shotgun (WGS) entry which is preliminary data.</text>
</comment>
<evidence type="ECO:0000259" key="2">
    <source>
        <dbReference type="Pfam" id="PF10505"/>
    </source>
</evidence>
<reference evidence="3" key="1">
    <citation type="journal article" date="2021" name="Mol. Ecol. Resour.">
        <title>Phylogenomic analyses of the genus Drosophila reveals genomic signals of climate adaptation.</title>
        <authorList>
            <person name="Li F."/>
            <person name="Rane R.V."/>
            <person name="Luria V."/>
            <person name="Xiong Z."/>
            <person name="Chen J."/>
            <person name="Li Z."/>
            <person name="Catullo R.A."/>
            <person name="Griffin P.C."/>
            <person name="Schiffer M."/>
            <person name="Pearce S."/>
            <person name="Lee S.F."/>
            <person name="McElroy K."/>
            <person name="Stocker A."/>
            <person name="Shirriffs J."/>
            <person name="Cockerell F."/>
            <person name="Coppin C."/>
            <person name="Sgro C.M."/>
            <person name="Karger A."/>
            <person name="Cain J.W."/>
            <person name="Weber J.A."/>
            <person name="Santpere G."/>
            <person name="Kirschner M.W."/>
            <person name="Hoffmann A.A."/>
            <person name="Oakeshott J.G."/>
            <person name="Zhang G."/>
        </authorList>
    </citation>
    <scope>NUCLEOTIDE SEQUENCE</scope>
    <source>
        <strain evidence="3">BGI-SZ-2011g</strain>
    </source>
</reference>
<dbReference type="InterPro" id="IPR019535">
    <property type="entry name" value="ICE2_C"/>
</dbReference>
<evidence type="ECO:0000313" key="4">
    <source>
        <dbReference type="Proteomes" id="UP001200034"/>
    </source>
</evidence>
<evidence type="ECO:0000313" key="3">
    <source>
        <dbReference type="EMBL" id="KAH8381451.1"/>
    </source>
</evidence>
<dbReference type="GO" id="GO:0008023">
    <property type="term" value="C:transcription elongation factor complex"/>
    <property type="evidence" value="ECO:0007669"/>
    <property type="project" value="InterPro"/>
</dbReference>
<feature type="domain" description="Little elongation complex subunit 2 C-terminal" evidence="2">
    <location>
        <begin position="393"/>
        <end position="604"/>
    </location>
</feature>
<accession>A0AAD4K9U4</accession>
<keyword evidence="4" id="KW-1185">Reference proteome</keyword>
<name>A0AAD4K9U4_9MUSC</name>
<dbReference type="Pfam" id="PF10505">
    <property type="entry name" value="NARG2_C"/>
    <property type="match status" value="1"/>
</dbReference>
<feature type="region of interest" description="Disordered" evidence="1">
    <location>
        <begin position="609"/>
        <end position="670"/>
    </location>
</feature>
<feature type="compositionally biased region" description="Basic residues" evidence="1">
    <location>
        <begin position="636"/>
        <end position="649"/>
    </location>
</feature>
<sequence length="670" mass="77296">VLSQNTMESEGLNKGHPIFRNEPSYREFNKSFEDSADTLFSFLNEVDAETLKEEQQKPSQIFITYNRNFAQRDPRTQEVVSHPVCDHSKQRLPYVFPNPQARHSALSIAQQAACLRVLLACRRNTEVGKADSMVWEVTRIKRNTEEQVVHQRIYEYAIHQKERIYAPMKQLVLCYSKWFTNYLEKLLPTLPSASYGTHSGLPQLPQCKALNVDTARIEDIQLLCRAGQVRLLPEIAIKPQELSSLRVRLDRYACAEMANETIPPRITAELKHQIIEADEDAFLLPLDSILMLLMPGAYIDLPTEMLLSISDLPNSDCKFFEFKQPFAARHCGWHTNNRVLSQAYAAFASTQWLQFNADASVTLIAEDQLEVPNYELPPLDYKLQPIEETAPQVKQPKSNCALVSWRLRNTNAEQSLQIYSNLSIAAVRDSLAQQTLGCHWIKVENKPECGCEVMTKYELLSTWLQLKLLQTEVGHCTRISLRDFMPMLEQPLQLVAVEQQLRDLYHIRMPQQLCHLHEFLKLLRGVAAGEYLLRYTPKYKDKFLLCHPLQAPTAQSFKLQELLTGTTPSNINFLTESDCYLPITPLLCSRMHEEQHLLPCAFPAKVKAVKRPNKKPKEEQKPKLQQRTSSSLTKKPVPKKRKRRSPRQRKRDEAKEQEEEDKKLDKFMCL</sequence>